<gene>
    <name evidence="1" type="ORF">CHLRE_16g691202v5</name>
</gene>
<dbReference type="InParanoid" id="A0A2K3CSK8"/>
<name>A0A2K3CSK8_CHLRE</name>
<dbReference type="GeneID" id="66056810"/>
<organism evidence="1 2">
    <name type="scientific">Chlamydomonas reinhardtii</name>
    <name type="common">Chlamydomonas smithii</name>
    <dbReference type="NCBI Taxonomy" id="3055"/>
    <lineage>
        <taxon>Eukaryota</taxon>
        <taxon>Viridiplantae</taxon>
        <taxon>Chlorophyta</taxon>
        <taxon>core chlorophytes</taxon>
        <taxon>Chlorophyceae</taxon>
        <taxon>CS clade</taxon>
        <taxon>Chlamydomonadales</taxon>
        <taxon>Chlamydomonadaceae</taxon>
        <taxon>Chlamydomonas</taxon>
    </lineage>
</organism>
<reference evidence="1 2" key="1">
    <citation type="journal article" date="2007" name="Science">
        <title>The Chlamydomonas genome reveals the evolution of key animal and plant functions.</title>
        <authorList>
            <person name="Merchant S.S."/>
            <person name="Prochnik S.E."/>
            <person name="Vallon O."/>
            <person name="Harris E.H."/>
            <person name="Karpowicz S.J."/>
            <person name="Witman G.B."/>
            <person name="Terry A."/>
            <person name="Salamov A."/>
            <person name="Fritz-Laylin L.K."/>
            <person name="Marechal-Drouard L."/>
            <person name="Marshall W.F."/>
            <person name="Qu L.H."/>
            <person name="Nelson D.R."/>
            <person name="Sanderfoot A.A."/>
            <person name="Spalding M.H."/>
            <person name="Kapitonov V.V."/>
            <person name="Ren Q."/>
            <person name="Ferris P."/>
            <person name="Lindquist E."/>
            <person name="Shapiro H."/>
            <person name="Lucas S.M."/>
            <person name="Grimwood J."/>
            <person name="Schmutz J."/>
            <person name="Cardol P."/>
            <person name="Cerutti H."/>
            <person name="Chanfreau G."/>
            <person name="Chen C.L."/>
            <person name="Cognat V."/>
            <person name="Croft M.T."/>
            <person name="Dent R."/>
            <person name="Dutcher S."/>
            <person name="Fernandez E."/>
            <person name="Fukuzawa H."/>
            <person name="Gonzalez-Ballester D."/>
            <person name="Gonzalez-Halphen D."/>
            <person name="Hallmann A."/>
            <person name="Hanikenne M."/>
            <person name="Hippler M."/>
            <person name="Inwood W."/>
            <person name="Jabbari K."/>
            <person name="Kalanon M."/>
            <person name="Kuras R."/>
            <person name="Lefebvre P.A."/>
            <person name="Lemaire S.D."/>
            <person name="Lobanov A.V."/>
            <person name="Lohr M."/>
            <person name="Manuell A."/>
            <person name="Meier I."/>
            <person name="Mets L."/>
            <person name="Mittag M."/>
            <person name="Mittelmeier T."/>
            <person name="Moroney J.V."/>
            <person name="Moseley J."/>
            <person name="Napoli C."/>
            <person name="Nedelcu A.M."/>
            <person name="Niyogi K."/>
            <person name="Novoselov S.V."/>
            <person name="Paulsen I.T."/>
            <person name="Pazour G."/>
            <person name="Purton S."/>
            <person name="Ral J.P."/>
            <person name="Riano-Pachon D.M."/>
            <person name="Riekhof W."/>
            <person name="Rymarquis L."/>
            <person name="Schroda M."/>
            <person name="Stern D."/>
            <person name="Umen J."/>
            <person name="Willows R."/>
            <person name="Wilson N."/>
            <person name="Zimmer S.L."/>
            <person name="Allmer J."/>
            <person name="Balk J."/>
            <person name="Bisova K."/>
            <person name="Chen C.J."/>
            <person name="Elias M."/>
            <person name="Gendler K."/>
            <person name="Hauser C."/>
            <person name="Lamb M.R."/>
            <person name="Ledford H."/>
            <person name="Long J.C."/>
            <person name="Minagawa J."/>
            <person name="Page M.D."/>
            <person name="Pan J."/>
            <person name="Pootakham W."/>
            <person name="Roje S."/>
            <person name="Rose A."/>
            <person name="Stahlberg E."/>
            <person name="Terauchi A.M."/>
            <person name="Yang P."/>
            <person name="Ball S."/>
            <person name="Bowler C."/>
            <person name="Dieckmann C.L."/>
            <person name="Gladyshev V.N."/>
            <person name="Green P."/>
            <person name="Jorgensen R."/>
            <person name="Mayfield S."/>
            <person name="Mueller-Roeber B."/>
            <person name="Rajamani S."/>
            <person name="Sayre R.T."/>
            <person name="Brokstein P."/>
            <person name="Dubchak I."/>
            <person name="Goodstein D."/>
            <person name="Hornick L."/>
            <person name="Huang Y.W."/>
            <person name="Jhaveri J."/>
            <person name="Luo Y."/>
            <person name="Martinez D."/>
            <person name="Ngau W.C."/>
            <person name="Otillar B."/>
            <person name="Poliakov A."/>
            <person name="Porter A."/>
            <person name="Szajkowski L."/>
            <person name="Werner G."/>
            <person name="Zhou K."/>
            <person name="Grigoriev I.V."/>
            <person name="Rokhsar D.S."/>
            <person name="Grossman A.R."/>
        </authorList>
    </citation>
    <scope>NUCLEOTIDE SEQUENCE [LARGE SCALE GENOMIC DNA]</scope>
    <source>
        <strain evidence="2">CC-503</strain>
    </source>
</reference>
<dbReference type="AlphaFoldDB" id="A0A2K3CSK8"/>
<dbReference type="Gramene" id="PNW71260">
    <property type="protein sequence ID" value="PNW71260"/>
    <property type="gene ID" value="CHLRE_16g691202v5"/>
</dbReference>
<accession>A0A2K3CSK8</accession>
<sequence length="80" mass="8588">MQDAVASSRLAINITKEVSVSGNAVTCYLRDETPVRAPRCSAFGTPNGVRVSWRLLPLAGADVFQLATRLLPFAATTRNP</sequence>
<dbReference type="KEGG" id="cre:CHLRE_16g691202v5"/>
<dbReference type="Proteomes" id="UP000006906">
    <property type="component" value="Chromosome 16"/>
</dbReference>
<evidence type="ECO:0000313" key="2">
    <source>
        <dbReference type="Proteomes" id="UP000006906"/>
    </source>
</evidence>
<evidence type="ECO:0000313" key="1">
    <source>
        <dbReference type="EMBL" id="PNW71260.1"/>
    </source>
</evidence>
<dbReference type="RefSeq" id="XP_042915358.1">
    <property type="nucleotide sequence ID" value="XM_043071705.1"/>
</dbReference>
<keyword evidence="2" id="KW-1185">Reference proteome</keyword>
<protein>
    <submittedName>
        <fullName evidence="1">Uncharacterized protein</fullName>
    </submittedName>
</protein>
<proteinExistence type="predicted"/>
<dbReference type="EMBL" id="CM008977">
    <property type="protein sequence ID" value="PNW71260.1"/>
    <property type="molecule type" value="Genomic_DNA"/>
</dbReference>